<protein>
    <submittedName>
        <fullName evidence="8">Blue copper</fullName>
    </submittedName>
</protein>
<keyword evidence="9" id="KW-1185">Reference proteome</keyword>
<dbReference type="EMBL" id="JARAOO010000004">
    <property type="protein sequence ID" value="KAJ7970673.1"/>
    <property type="molecule type" value="Genomic_DNA"/>
</dbReference>
<evidence type="ECO:0000313" key="8">
    <source>
        <dbReference type="EMBL" id="KAJ7970673.1"/>
    </source>
</evidence>
<evidence type="ECO:0000259" key="7">
    <source>
        <dbReference type="PROSITE" id="PS51485"/>
    </source>
</evidence>
<dbReference type="Pfam" id="PF02298">
    <property type="entry name" value="Cu_bind_like"/>
    <property type="match status" value="1"/>
</dbReference>
<dbReference type="Proteomes" id="UP001163823">
    <property type="component" value="Chromosome 4"/>
</dbReference>
<keyword evidence="2" id="KW-0479">Metal-binding</keyword>
<keyword evidence="6" id="KW-0732">Signal</keyword>
<keyword evidence="1" id="KW-0813">Transport</keyword>
<feature type="signal peptide" evidence="6">
    <location>
        <begin position="1"/>
        <end position="22"/>
    </location>
</feature>
<evidence type="ECO:0000313" key="9">
    <source>
        <dbReference type="Proteomes" id="UP001163823"/>
    </source>
</evidence>
<accession>A0AAD7M664</accession>
<dbReference type="SUPFAM" id="SSF49503">
    <property type="entry name" value="Cupredoxins"/>
    <property type="match status" value="1"/>
</dbReference>
<feature type="domain" description="Phytocyanin" evidence="7">
    <location>
        <begin position="23"/>
        <end position="123"/>
    </location>
</feature>
<keyword evidence="3" id="KW-0249">Electron transport</keyword>
<dbReference type="InterPro" id="IPR008972">
    <property type="entry name" value="Cupredoxin"/>
</dbReference>
<dbReference type="CDD" id="cd04216">
    <property type="entry name" value="Phytocyanin"/>
    <property type="match status" value="1"/>
</dbReference>
<evidence type="ECO:0000256" key="3">
    <source>
        <dbReference type="ARBA" id="ARBA00022982"/>
    </source>
</evidence>
<dbReference type="KEGG" id="qsa:O6P43_008818"/>
<sequence>MGSIKIIFLVLVSIFITKEALAAQHVVGGSQGWDASTDFNSWLSGKIFKVGDQLVFKYTSGMHSVIELGSEKAFKNCDIGSVVDSMNTGSDVIKLNKPGTRYFACGTLSHCDQGMKVKITTVAAGNAPSSPSTSSSSPTTTSAASSASQSFVFPLLMLVAFSVTLLL</sequence>
<gene>
    <name evidence="8" type="ORF">O6P43_008818</name>
</gene>
<dbReference type="PROSITE" id="PS51485">
    <property type="entry name" value="PHYTOCYANIN"/>
    <property type="match status" value="1"/>
</dbReference>
<dbReference type="PANTHER" id="PTHR33021:SF489">
    <property type="entry name" value="BASIC BLUE PROTEIN-LIKE"/>
    <property type="match status" value="1"/>
</dbReference>
<organism evidence="8 9">
    <name type="scientific">Quillaja saponaria</name>
    <name type="common">Soap bark tree</name>
    <dbReference type="NCBI Taxonomy" id="32244"/>
    <lineage>
        <taxon>Eukaryota</taxon>
        <taxon>Viridiplantae</taxon>
        <taxon>Streptophyta</taxon>
        <taxon>Embryophyta</taxon>
        <taxon>Tracheophyta</taxon>
        <taxon>Spermatophyta</taxon>
        <taxon>Magnoliopsida</taxon>
        <taxon>eudicotyledons</taxon>
        <taxon>Gunneridae</taxon>
        <taxon>Pentapetalae</taxon>
        <taxon>rosids</taxon>
        <taxon>fabids</taxon>
        <taxon>Fabales</taxon>
        <taxon>Quillajaceae</taxon>
        <taxon>Quillaja</taxon>
    </lineage>
</organism>
<dbReference type="AlphaFoldDB" id="A0AAD7M664"/>
<proteinExistence type="predicted"/>
<dbReference type="GO" id="GO:0046872">
    <property type="term" value="F:metal ion binding"/>
    <property type="evidence" value="ECO:0007669"/>
    <property type="project" value="UniProtKB-KW"/>
</dbReference>
<dbReference type="PANTHER" id="PTHR33021">
    <property type="entry name" value="BLUE COPPER PROTEIN"/>
    <property type="match status" value="1"/>
</dbReference>
<evidence type="ECO:0000256" key="1">
    <source>
        <dbReference type="ARBA" id="ARBA00022448"/>
    </source>
</evidence>
<dbReference type="InterPro" id="IPR003245">
    <property type="entry name" value="Phytocyanin_dom"/>
</dbReference>
<dbReference type="GO" id="GO:0005886">
    <property type="term" value="C:plasma membrane"/>
    <property type="evidence" value="ECO:0007669"/>
    <property type="project" value="TreeGrafter"/>
</dbReference>
<keyword evidence="5" id="KW-0325">Glycoprotein</keyword>
<dbReference type="FunFam" id="2.60.40.420:FF:000003">
    <property type="entry name" value="Blue copper"/>
    <property type="match status" value="1"/>
</dbReference>
<evidence type="ECO:0000256" key="2">
    <source>
        <dbReference type="ARBA" id="ARBA00022723"/>
    </source>
</evidence>
<dbReference type="Gene3D" id="2.60.40.420">
    <property type="entry name" value="Cupredoxins - blue copper proteins"/>
    <property type="match status" value="1"/>
</dbReference>
<evidence type="ECO:0000256" key="5">
    <source>
        <dbReference type="ARBA" id="ARBA00023180"/>
    </source>
</evidence>
<keyword evidence="4" id="KW-0186">Copper</keyword>
<name>A0AAD7M664_QUISA</name>
<evidence type="ECO:0000256" key="4">
    <source>
        <dbReference type="ARBA" id="ARBA00023008"/>
    </source>
</evidence>
<dbReference type="GO" id="GO:0009055">
    <property type="term" value="F:electron transfer activity"/>
    <property type="evidence" value="ECO:0007669"/>
    <property type="project" value="InterPro"/>
</dbReference>
<evidence type="ECO:0000256" key="6">
    <source>
        <dbReference type="SAM" id="SignalP"/>
    </source>
</evidence>
<reference evidence="8" key="1">
    <citation type="journal article" date="2023" name="Science">
        <title>Elucidation of the pathway for biosynthesis of saponin adjuvants from the soapbark tree.</title>
        <authorList>
            <person name="Reed J."/>
            <person name="Orme A."/>
            <person name="El-Demerdash A."/>
            <person name="Owen C."/>
            <person name="Martin L.B.B."/>
            <person name="Misra R.C."/>
            <person name="Kikuchi S."/>
            <person name="Rejzek M."/>
            <person name="Martin A.C."/>
            <person name="Harkess A."/>
            <person name="Leebens-Mack J."/>
            <person name="Louveau T."/>
            <person name="Stephenson M.J."/>
            <person name="Osbourn A."/>
        </authorList>
    </citation>
    <scope>NUCLEOTIDE SEQUENCE</scope>
    <source>
        <strain evidence="8">S10</strain>
    </source>
</reference>
<comment type="caution">
    <text evidence="8">The sequence shown here is derived from an EMBL/GenBank/DDBJ whole genome shotgun (WGS) entry which is preliminary data.</text>
</comment>
<feature type="chain" id="PRO_5042281713" evidence="6">
    <location>
        <begin position="23"/>
        <end position="167"/>
    </location>
</feature>
<dbReference type="InterPro" id="IPR039391">
    <property type="entry name" value="Phytocyanin-like"/>
</dbReference>